<dbReference type="InterPro" id="IPR001296">
    <property type="entry name" value="Glyco_trans_1"/>
</dbReference>
<dbReference type="CDD" id="cd03794">
    <property type="entry name" value="GT4_WbuB-like"/>
    <property type="match status" value="1"/>
</dbReference>
<dbReference type="Pfam" id="PF00534">
    <property type="entry name" value="Glycos_transf_1"/>
    <property type="match status" value="1"/>
</dbReference>
<protein>
    <submittedName>
        <fullName evidence="5">Glycosyltransferase family 4 protein</fullName>
    </submittedName>
</protein>
<evidence type="ECO:0000313" key="5">
    <source>
        <dbReference type="EMBL" id="NEY72281.1"/>
    </source>
</evidence>
<dbReference type="GO" id="GO:0016757">
    <property type="term" value="F:glycosyltransferase activity"/>
    <property type="evidence" value="ECO:0007669"/>
    <property type="project" value="InterPro"/>
</dbReference>
<organism evidence="5 6">
    <name type="scientific">Bacillus mesophilus</name>
    <dbReference type="NCBI Taxonomy" id="1808955"/>
    <lineage>
        <taxon>Bacteria</taxon>
        <taxon>Bacillati</taxon>
        <taxon>Bacillota</taxon>
        <taxon>Bacilli</taxon>
        <taxon>Bacillales</taxon>
        <taxon>Bacillaceae</taxon>
        <taxon>Bacillus</taxon>
    </lineage>
</organism>
<sequence length="365" mass="41991">MRICHITSSHQYNDTRIFLKECTYLSNEYETFFIAPNAPDEKINNVHIVGVHSNIERREIRLTLNTIKVLKKALDIKADLYHFHDPEFIWGGLILKLMGKKVVYDIHEDVPRQILSKPWIRKPIRKVVSSLFETFENFAAKRFNAVVTATPFINERFTKLGCKSIDINNYPIMSELFIEDTVNAEKENAVCFVGAINRIRGPFEMIEAIEQTEGVNLYLGGTYSPKRLKEELQVLPGWEKVIDLGVINREELADIFSKSLAGLVLYLPEPNHINAQPNKMFEYMSAGLPIIASNFPLWKDIVEGNNCGLCVDPTDSKEIAKAINYIVNHPEEAINWGKNGRIAVEQKYNWETEFLKLKKLYKEII</sequence>
<dbReference type="Pfam" id="PF13439">
    <property type="entry name" value="Glyco_transf_4"/>
    <property type="match status" value="1"/>
</dbReference>
<dbReference type="SUPFAM" id="SSF53756">
    <property type="entry name" value="UDP-Glycosyltransferase/glycogen phosphorylase"/>
    <property type="match status" value="1"/>
</dbReference>
<comment type="similarity">
    <text evidence="1">Belongs to the glycosyltransferase group 1 family. Glycosyltransferase 4 subfamily.</text>
</comment>
<dbReference type="PANTHER" id="PTHR46401">
    <property type="entry name" value="GLYCOSYLTRANSFERASE WBBK-RELATED"/>
    <property type="match status" value="1"/>
</dbReference>
<evidence type="ECO:0000259" key="4">
    <source>
        <dbReference type="Pfam" id="PF13439"/>
    </source>
</evidence>
<feature type="domain" description="Glycosyl transferase family 1" evidence="3">
    <location>
        <begin position="178"/>
        <end position="341"/>
    </location>
</feature>
<name>A0A6M0Q7F5_9BACI</name>
<dbReference type="Proteomes" id="UP000481043">
    <property type="component" value="Unassembled WGS sequence"/>
</dbReference>
<evidence type="ECO:0000259" key="3">
    <source>
        <dbReference type="Pfam" id="PF00534"/>
    </source>
</evidence>
<feature type="domain" description="Glycosyltransferase subfamily 4-like N-terminal" evidence="4">
    <location>
        <begin position="27"/>
        <end position="164"/>
    </location>
</feature>
<dbReference type="AlphaFoldDB" id="A0A6M0Q7F5"/>
<evidence type="ECO:0000256" key="1">
    <source>
        <dbReference type="ARBA" id="ARBA00009481"/>
    </source>
</evidence>
<dbReference type="Gene3D" id="3.40.50.2000">
    <property type="entry name" value="Glycogen Phosphorylase B"/>
    <property type="match status" value="2"/>
</dbReference>
<dbReference type="InterPro" id="IPR028098">
    <property type="entry name" value="Glyco_trans_4-like_N"/>
</dbReference>
<dbReference type="EMBL" id="JAAIWM010000003">
    <property type="protein sequence ID" value="NEY72281.1"/>
    <property type="molecule type" value="Genomic_DNA"/>
</dbReference>
<evidence type="ECO:0000313" key="6">
    <source>
        <dbReference type="Proteomes" id="UP000481043"/>
    </source>
</evidence>
<dbReference type="GO" id="GO:0009103">
    <property type="term" value="P:lipopolysaccharide biosynthetic process"/>
    <property type="evidence" value="ECO:0007669"/>
    <property type="project" value="TreeGrafter"/>
</dbReference>
<keyword evidence="2 5" id="KW-0808">Transferase</keyword>
<accession>A0A6M0Q7F5</accession>
<gene>
    <name evidence="5" type="ORF">G4D63_11145</name>
</gene>
<dbReference type="RefSeq" id="WP_163179732.1">
    <property type="nucleotide sequence ID" value="NZ_JAAIWM010000003.1"/>
</dbReference>
<comment type="caution">
    <text evidence="5">The sequence shown here is derived from an EMBL/GenBank/DDBJ whole genome shotgun (WGS) entry which is preliminary data.</text>
</comment>
<proteinExistence type="inferred from homology"/>
<reference evidence="5 6" key="1">
    <citation type="submission" date="2020-02" db="EMBL/GenBank/DDBJ databases">
        <title>Bacillus aquiflavi sp. nov., isolated from yellow water of strong flavor Chinese baijiu in Yibin region of China.</title>
        <authorList>
            <person name="Xie J."/>
        </authorList>
    </citation>
    <scope>NUCLEOTIDE SEQUENCE [LARGE SCALE GENOMIC DNA]</scope>
    <source>
        <strain evidence="5 6">SA4</strain>
    </source>
</reference>
<evidence type="ECO:0000256" key="2">
    <source>
        <dbReference type="ARBA" id="ARBA00022679"/>
    </source>
</evidence>
<dbReference type="PANTHER" id="PTHR46401:SF2">
    <property type="entry name" value="GLYCOSYLTRANSFERASE WBBK-RELATED"/>
    <property type="match status" value="1"/>
</dbReference>
<keyword evidence="6" id="KW-1185">Reference proteome</keyword>